<evidence type="ECO:0000313" key="4">
    <source>
        <dbReference type="EMBL" id="QHS99010.1"/>
    </source>
</evidence>
<dbReference type="SMART" id="SM00487">
    <property type="entry name" value="DEXDc"/>
    <property type="match status" value="1"/>
</dbReference>
<dbReference type="InterPro" id="IPR001650">
    <property type="entry name" value="Helicase_C-like"/>
</dbReference>
<dbReference type="Pfam" id="PF00271">
    <property type="entry name" value="Helicase_C"/>
    <property type="match status" value="1"/>
</dbReference>
<reference evidence="4" key="1">
    <citation type="journal article" date="2020" name="Nature">
        <title>Giant virus diversity and host interactions through global metagenomics.</title>
        <authorList>
            <person name="Schulz F."/>
            <person name="Roux S."/>
            <person name="Paez-Espino D."/>
            <person name="Jungbluth S."/>
            <person name="Walsh D.A."/>
            <person name="Denef V.J."/>
            <person name="McMahon K.D."/>
            <person name="Konstantinidis K.T."/>
            <person name="Eloe-Fadrosh E.A."/>
            <person name="Kyrpides N.C."/>
            <person name="Woyke T."/>
        </authorList>
    </citation>
    <scope>NUCLEOTIDE SEQUENCE</scope>
    <source>
        <strain evidence="4">GVMAG-M-3300020185-33</strain>
    </source>
</reference>
<proteinExistence type="predicted"/>
<sequence>MSSILEQLQVKPISKPEERVKIVIHNEEKVRTKVIDRTDEDFDRSAIMAKIKRRGLSVPKMKQSAKIKVLTEALVKDNKDKPVIKKPKIKLGKIKIKRSTNIRKGTITAISKPIIAKTTVSETDKPRIKIAKKISIKRSQLPPGIIKFEKDLTGRLPVPQPSVNIRAGAYYSNNREIFVNFINSLFAPYKDQLMEEAKNITCESMNDARSGAFSLLTHQSIVRDYINLYTPYRGLLLYHGLGAGKTCASIAIAEGFQNPMHILVMTPASLRQNYQNEIKKCGSEMYKLNQFWEFISNDNDDKKTRVLSKILSVSESFVKRHNGAWFVNIAKESNYESLDTQEKIILNDQIDEMIRAKYQFINYNGLQKQHLSNLTDGGKTNPFDNKVVIIDEAHNFVSRIANKLKKPESMSMKLYEYLLSAENCRIVMLTGTPIINYPNELGILFNILRGYIRTYRFNLSIRQKGKVNQKVIEDILGKFNIQDYLEYNPSSDELIITRNPFGFVNAKNKSGRYEGMRLDRQGNMTIAKFISMVTKKLEDSHIGVLKVTETLPYKALPDTLDGFKAMFIDPKDNTFKNTNLFKRRVLGLTSYFRSATEELMPAFNIEKDLIVELIDMSDYQFGLYETARSEERKTELNNQRRRKKSSGDTDDSSSTYRIFSRAFCNFVFPPGIGRPKPKEGDEITDILNRDANEDILDIVSLQEEVANVDGRHEEDDIAEVEANRKVNRDSSYEGRIKNAVQMLKDGADKFLSPQGLSEYGPKFLALYENIINNSGLHLIYSQFRTLEGIGIFSMVLDQNGFAPFRIAQDKDDIWRVIVNPGDENKPKYALYTGTESREVKEMMRLIFNGDWEKLPDSIKETLNESATNNNHGEIIKVFMITSSGAEGISLKNTRYVHILEPYWHPVRMEQVIGRARRICSHEGLPAEERKVNVYLYLMRFTDKQLIPAILEGGMASKGLLEKDVSKLDKTTPLTSDQALYEISNIKEDINKQILTAVKESAFDCALHARAGDKEPLMCMSFGRPAPTAFTTTPALTIETDYDKQQKKNYEKITWKAIKVTISGKKYAFRPKKKGSRNGDVYDLESYNRAIGLGGDAILVGELFTDPATKKTSFKLI</sequence>
<dbReference type="GO" id="GO:0031297">
    <property type="term" value="P:replication fork processing"/>
    <property type="evidence" value="ECO:0007669"/>
    <property type="project" value="TreeGrafter"/>
</dbReference>
<dbReference type="Pfam" id="PF00176">
    <property type="entry name" value="SNF2-rel_dom"/>
    <property type="match status" value="1"/>
</dbReference>
<evidence type="ECO:0000256" key="2">
    <source>
        <dbReference type="SAM" id="MobiDB-lite"/>
    </source>
</evidence>
<dbReference type="GO" id="GO:0005524">
    <property type="term" value="F:ATP binding"/>
    <property type="evidence" value="ECO:0007669"/>
    <property type="project" value="InterPro"/>
</dbReference>
<protein>
    <recommendedName>
        <fullName evidence="3">Helicase ATP-binding domain-containing protein</fullName>
    </recommendedName>
</protein>
<dbReference type="SUPFAM" id="SSF52540">
    <property type="entry name" value="P-loop containing nucleoside triphosphate hydrolases"/>
    <property type="match status" value="2"/>
</dbReference>
<evidence type="ECO:0000259" key="3">
    <source>
        <dbReference type="SMART" id="SM00487"/>
    </source>
</evidence>
<evidence type="ECO:0000256" key="1">
    <source>
        <dbReference type="ARBA" id="ARBA00022801"/>
    </source>
</evidence>
<feature type="domain" description="Helicase ATP-binding" evidence="3">
    <location>
        <begin position="211"/>
        <end position="470"/>
    </location>
</feature>
<feature type="region of interest" description="Disordered" evidence="2">
    <location>
        <begin position="630"/>
        <end position="653"/>
    </location>
</feature>
<keyword evidence="1" id="KW-0378">Hydrolase</keyword>
<dbReference type="PANTHER" id="PTHR45766">
    <property type="entry name" value="DNA ANNEALING HELICASE AND ENDONUCLEASE ZRANB3 FAMILY MEMBER"/>
    <property type="match status" value="1"/>
</dbReference>
<dbReference type="GO" id="GO:0016787">
    <property type="term" value="F:hydrolase activity"/>
    <property type="evidence" value="ECO:0007669"/>
    <property type="project" value="UniProtKB-KW"/>
</dbReference>
<dbReference type="Gene3D" id="3.40.50.300">
    <property type="entry name" value="P-loop containing nucleotide triphosphate hydrolases"/>
    <property type="match status" value="2"/>
</dbReference>
<dbReference type="GO" id="GO:0006281">
    <property type="term" value="P:DNA repair"/>
    <property type="evidence" value="ECO:0007669"/>
    <property type="project" value="TreeGrafter"/>
</dbReference>
<name>A0A6C0C3L4_9ZZZZ</name>
<dbReference type="InterPro" id="IPR014001">
    <property type="entry name" value="Helicase_ATP-bd"/>
</dbReference>
<organism evidence="4">
    <name type="scientific">viral metagenome</name>
    <dbReference type="NCBI Taxonomy" id="1070528"/>
    <lineage>
        <taxon>unclassified sequences</taxon>
        <taxon>metagenomes</taxon>
        <taxon>organismal metagenomes</taxon>
    </lineage>
</organism>
<dbReference type="EMBL" id="MN739334">
    <property type="protein sequence ID" value="QHS99010.1"/>
    <property type="molecule type" value="Genomic_DNA"/>
</dbReference>
<dbReference type="PANTHER" id="PTHR45766:SF6">
    <property type="entry name" value="SWI_SNF-RELATED MATRIX-ASSOCIATED ACTIN-DEPENDENT REGULATOR OF CHROMATIN SUBFAMILY A-LIKE PROTEIN 1"/>
    <property type="match status" value="1"/>
</dbReference>
<dbReference type="AlphaFoldDB" id="A0A6C0C3L4"/>
<dbReference type="InterPro" id="IPR000330">
    <property type="entry name" value="SNF2_N"/>
</dbReference>
<dbReference type="InterPro" id="IPR027417">
    <property type="entry name" value="P-loop_NTPase"/>
</dbReference>
<accession>A0A6C0C3L4</accession>